<reference evidence="1 2" key="1">
    <citation type="submission" date="2014-04" db="EMBL/GenBank/DDBJ databases">
        <title>A comprehensive comparison of genomes of Erythrobacter spp. Strains.</title>
        <authorList>
            <person name="Zheng Q."/>
        </authorList>
    </citation>
    <scope>NUCLEOTIDE SEQUENCE [LARGE SCALE GENOMIC DNA]</scope>
    <source>
        <strain evidence="1 2">DSM 8509</strain>
    </source>
</reference>
<dbReference type="AlphaFoldDB" id="A0A074N1V7"/>
<dbReference type="Proteomes" id="UP000027866">
    <property type="component" value="Unassembled WGS sequence"/>
</dbReference>
<dbReference type="PATRIC" id="fig|39960.10.peg.1703"/>
<accession>A0A074N1V7</accession>
<organism evidence="1 2">
    <name type="scientific">Erythrobacter litoralis</name>
    <dbReference type="NCBI Taxonomy" id="39960"/>
    <lineage>
        <taxon>Bacteria</taxon>
        <taxon>Pseudomonadati</taxon>
        <taxon>Pseudomonadota</taxon>
        <taxon>Alphaproteobacteria</taxon>
        <taxon>Sphingomonadales</taxon>
        <taxon>Erythrobacteraceae</taxon>
        <taxon>Erythrobacter/Porphyrobacter group</taxon>
        <taxon>Erythrobacter</taxon>
    </lineage>
</organism>
<dbReference type="KEGG" id="elq:Ga0102493_112606"/>
<sequence length="106" mass="11447">MPDIDPRLAEDRALRNAALAVLKADIEHAKTSFAPKSIARRTGTRMKEGAEEVYDLAIDKADDNRGVIAVLIGALFLFLARQPILEIFGLGDAFESEPDDGEAGHG</sequence>
<dbReference type="OrthoDB" id="7433140at2"/>
<proteinExistence type="predicted"/>
<evidence type="ECO:0000313" key="1">
    <source>
        <dbReference type="EMBL" id="KEO98900.1"/>
    </source>
</evidence>
<keyword evidence="2" id="KW-1185">Reference proteome</keyword>
<comment type="caution">
    <text evidence="1">The sequence shown here is derived from an EMBL/GenBank/DDBJ whole genome shotgun (WGS) entry which is preliminary data.</text>
</comment>
<protein>
    <submittedName>
        <fullName evidence="1">Uncharacterized protein</fullName>
    </submittedName>
</protein>
<name>A0A074N1V7_9SPHN</name>
<gene>
    <name evidence="1" type="ORF">EH32_07280</name>
</gene>
<evidence type="ECO:0000313" key="2">
    <source>
        <dbReference type="Proteomes" id="UP000027866"/>
    </source>
</evidence>
<dbReference type="RefSeq" id="WP_034901353.1">
    <property type="nucleotide sequence ID" value="NZ_CP017057.1"/>
</dbReference>
<dbReference type="EMBL" id="JMIX01000003">
    <property type="protein sequence ID" value="KEO98900.1"/>
    <property type="molecule type" value="Genomic_DNA"/>
</dbReference>